<protein>
    <submittedName>
        <fullName evidence="6">Iron-sulfur cluster repair di-iron protein</fullName>
    </submittedName>
</protein>
<feature type="domain" description="Hemerythrin-like" evidence="5">
    <location>
        <begin position="92"/>
        <end position="238"/>
    </location>
</feature>
<dbReference type="InterPro" id="IPR012312">
    <property type="entry name" value="Hemerythrin-like"/>
</dbReference>
<keyword evidence="4" id="KW-0408">Iron</keyword>
<dbReference type="EMBL" id="CP015518">
    <property type="protein sequence ID" value="APG24530.1"/>
    <property type="molecule type" value="Genomic_DNA"/>
</dbReference>
<dbReference type="InterPro" id="IPR019903">
    <property type="entry name" value="RIC_family"/>
</dbReference>
<keyword evidence="2" id="KW-0963">Cytoplasm</keyword>
<organism evidence="6 7">
    <name type="scientific">Syntrophotalea acetylenica</name>
    <name type="common">Pelobacter acetylenicus</name>
    <dbReference type="NCBI Taxonomy" id="29542"/>
    <lineage>
        <taxon>Bacteria</taxon>
        <taxon>Pseudomonadati</taxon>
        <taxon>Thermodesulfobacteriota</taxon>
        <taxon>Desulfuromonadia</taxon>
        <taxon>Desulfuromonadales</taxon>
        <taxon>Syntrophotaleaceae</taxon>
        <taxon>Syntrophotalea</taxon>
    </lineage>
</organism>
<dbReference type="PANTHER" id="PTHR36438:SF1">
    <property type="entry name" value="IRON-SULFUR CLUSTER REPAIR PROTEIN YTFE"/>
    <property type="match status" value="1"/>
</dbReference>
<dbReference type="Pfam" id="PF04405">
    <property type="entry name" value="ScdA_N"/>
    <property type="match status" value="1"/>
</dbReference>
<evidence type="ECO:0000256" key="4">
    <source>
        <dbReference type="ARBA" id="ARBA00023004"/>
    </source>
</evidence>
<dbReference type="Proteomes" id="UP000182264">
    <property type="component" value="Chromosome"/>
</dbReference>
<dbReference type="Gene3D" id="1.20.120.520">
    <property type="entry name" value="nmb1532 protein domain like"/>
    <property type="match status" value="1"/>
</dbReference>
<evidence type="ECO:0000313" key="7">
    <source>
        <dbReference type="Proteomes" id="UP000182264"/>
    </source>
</evidence>
<keyword evidence="3" id="KW-0479">Metal-binding</keyword>
<evidence type="ECO:0000313" key="6">
    <source>
        <dbReference type="EMBL" id="APG24530.1"/>
    </source>
</evidence>
<dbReference type="Pfam" id="PF01814">
    <property type="entry name" value="Hemerythrin"/>
    <property type="match status" value="1"/>
</dbReference>
<dbReference type="NCBIfam" id="TIGR03652">
    <property type="entry name" value="FeS_repair_RIC"/>
    <property type="match status" value="1"/>
</dbReference>
<proteinExistence type="predicted"/>
<comment type="subcellular location">
    <subcellularLocation>
        <location evidence="1">Cytoplasm</location>
    </subcellularLocation>
</comment>
<name>A0A1L3GF39_SYNAC</name>
<dbReference type="AlphaFoldDB" id="A0A1L3GF39"/>
<keyword evidence="7" id="KW-1185">Reference proteome</keyword>
<evidence type="ECO:0000256" key="1">
    <source>
        <dbReference type="ARBA" id="ARBA00004496"/>
    </source>
</evidence>
<dbReference type="GO" id="GO:0046872">
    <property type="term" value="F:metal ion binding"/>
    <property type="evidence" value="ECO:0007669"/>
    <property type="project" value="UniProtKB-KW"/>
</dbReference>
<accession>A0A1L3GF39</accession>
<gene>
    <name evidence="6" type="ORF">A7E75_05410</name>
</gene>
<sequence length="246" mass="27793">MSESQDVFEQSLLSETIGSIVADDYRAANIFDRYRIDFCCGGNVPLAEACRNQGIDPDLIIKEIAALGKSMADRGKNHGQWPLPLLIDYIVNIHHVYINEHGPQLLVHTQKIVEVHGERHPELKQIATIFKGLMDDLKKHLRDEEERFFPAFKNLYGAQKDEIASLKLNDVRTGLARLRSEHETAGDAIHAIRRLSGDFLLPGDACNTYAVAYQGLEAFEKDLHQHVHLENNIVFPKVDQFLKDSG</sequence>
<dbReference type="GO" id="GO:0005737">
    <property type="term" value="C:cytoplasm"/>
    <property type="evidence" value="ECO:0007669"/>
    <property type="project" value="UniProtKB-SubCell"/>
</dbReference>
<dbReference type="STRING" id="29542.A6070_14050"/>
<evidence type="ECO:0000256" key="2">
    <source>
        <dbReference type="ARBA" id="ARBA00022490"/>
    </source>
</evidence>
<dbReference type="KEGG" id="pace:A6070_14050"/>
<reference evidence="6 7" key="1">
    <citation type="journal article" date="2017" name="Genome Announc.">
        <title>Complete Genome Sequences of Two Acetylene-Fermenting Pelobacter acetylenicus Strains.</title>
        <authorList>
            <person name="Sutton J.M."/>
            <person name="Baesman S.M."/>
            <person name="Fierst J.L."/>
            <person name="Poret-Peterson A.T."/>
            <person name="Oremland R.S."/>
            <person name="Dunlap D.S."/>
            <person name="Akob D.M."/>
        </authorList>
    </citation>
    <scope>NUCLEOTIDE SEQUENCE [LARGE SCALE GENOMIC DNA]</scope>
    <source>
        <strain evidence="6 7">DSM 3247</strain>
    </source>
</reference>
<dbReference type="RefSeq" id="WP_072286371.1">
    <property type="nucleotide sequence ID" value="NZ_CP015455.1"/>
</dbReference>
<evidence type="ECO:0000259" key="5">
    <source>
        <dbReference type="Pfam" id="PF01814"/>
    </source>
</evidence>
<dbReference type="PANTHER" id="PTHR36438">
    <property type="entry name" value="IRON-SULFUR CLUSTER REPAIR PROTEIN YTFE"/>
    <property type="match status" value="1"/>
</dbReference>
<dbReference type="OrthoDB" id="9797132at2"/>
<evidence type="ECO:0000256" key="3">
    <source>
        <dbReference type="ARBA" id="ARBA00022723"/>
    </source>
</evidence>